<evidence type="ECO:0000313" key="4">
    <source>
        <dbReference type="Proteomes" id="UP000029839"/>
    </source>
</evidence>
<feature type="transmembrane region" description="Helical" evidence="2">
    <location>
        <begin position="106"/>
        <end position="124"/>
    </location>
</feature>
<evidence type="ECO:0000256" key="2">
    <source>
        <dbReference type="SAM" id="Phobius"/>
    </source>
</evidence>
<feature type="compositionally biased region" description="Basic and acidic residues" evidence="1">
    <location>
        <begin position="1"/>
        <end position="20"/>
    </location>
</feature>
<name>A0A0A0BPI4_9CELL</name>
<accession>A0A0A0BPI4</accession>
<reference evidence="3 4" key="1">
    <citation type="submission" date="2013-08" db="EMBL/GenBank/DDBJ databases">
        <title>Genome sequencing of Cellulomonas carbonis T26.</title>
        <authorList>
            <person name="Chen F."/>
            <person name="Li Y."/>
            <person name="Wang G."/>
        </authorList>
    </citation>
    <scope>NUCLEOTIDE SEQUENCE [LARGE SCALE GENOMIC DNA]</scope>
    <source>
        <strain evidence="3 4">T26</strain>
    </source>
</reference>
<dbReference type="Proteomes" id="UP000029839">
    <property type="component" value="Unassembled WGS sequence"/>
</dbReference>
<dbReference type="InterPro" id="IPR021403">
    <property type="entry name" value="DUF3043"/>
</dbReference>
<evidence type="ECO:0000313" key="3">
    <source>
        <dbReference type="EMBL" id="KGM09865.1"/>
    </source>
</evidence>
<dbReference type="Pfam" id="PF11241">
    <property type="entry name" value="DUF3043"/>
    <property type="match status" value="1"/>
</dbReference>
<feature type="transmembrane region" description="Helical" evidence="2">
    <location>
        <begin position="130"/>
        <end position="155"/>
    </location>
</feature>
<dbReference type="RefSeq" id="WP_043607934.1">
    <property type="nucleotide sequence ID" value="NZ_AXCY01000073.1"/>
</dbReference>
<proteinExistence type="predicted"/>
<keyword evidence="2" id="KW-0812">Transmembrane</keyword>
<sequence length="201" mass="22608">MLSRDRRSPADDDATTHDEASAATPAGKGRPTPTRREAEAARRRPLVPADRKAAAKTARAAQREQRQREYEAMLSGDERFLPLRDKGPVRRYVRDFVDGRRNLGEYFIPFSLVAVGAVLLVGFLDAEIAAVTTLVVIFVLYAMMLITVVDGFILSRQLRKRVAARFGEVPRGVVMYGVIRAFQIRSRRLPRPKVDRGRYPA</sequence>
<feature type="region of interest" description="Disordered" evidence="1">
    <location>
        <begin position="1"/>
        <end position="68"/>
    </location>
</feature>
<reference evidence="3 4" key="2">
    <citation type="journal article" date="2015" name="Stand. Genomic Sci.">
        <title>Draft genome sequence of Cellulomonas carbonis T26(T) and comparative analysis of six Cellulomonas genomes.</title>
        <authorList>
            <person name="Zhuang W."/>
            <person name="Zhang S."/>
            <person name="Xia X."/>
            <person name="Wang G."/>
        </authorList>
    </citation>
    <scope>NUCLEOTIDE SEQUENCE [LARGE SCALE GENOMIC DNA]</scope>
    <source>
        <strain evidence="3 4">T26</strain>
    </source>
</reference>
<dbReference type="AlphaFoldDB" id="A0A0A0BPI4"/>
<keyword evidence="2" id="KW-1133">Transmembrane helix</keyword>
<dbReference type="OrthoDB" id="5194448at2"/>
<protein>
    <submittedName>
        <fullName evidence="3">Membrane protein</fullName>
    </submittedName>
</protein>
<keyword evidence="4" id="KW-1185">Reference proteome</keyword>
<keyword evidence="2" id="KW-0472">Membrane</keyword>
<organism evidence="3 4">
    <name type="scientific">Cellulomonas carbonis T26</name>
    <dbReference type="NCBI Taxonomy" id="947969"/>
    <lineage>
        <taxon>Bacteria</taxon>
        <taxon>Bacillati</taxon>
        <taxon>Actinomycetota</taxon>
        <taxon>Actinomycetes</taxon>
        <taxon>Micrococcales</taxon>
        <taxon>Cellulomonadaceae</taxon>
        <taxon>Cellulomonas</taxon>
    </lineage>
</organism>
<comment type="caution">
    <text evidence="3">The sequence shown here is derived from an EMBL/GenBank/DDBJ whole genome shotgun (WGS) entry which is preliminary data.</text>
</comment>
<evidence type="ECO:0000256" key="1">
    <source>
        <dbReference type="SAM" id="MobiDB-lite"/>
    </source>
</evidence>
<gene>
    <name evidence="3" type="ORF">N868_18315</name>
</gene>
<dbReference type="EMBL" id="AXCY01000073">
    <property type="protein sequence ID" value="KGM09865.1"/>
    <property type="molecule type" value="Genomic_DNA"/>
</dbReference>